<evidence type="ECO:0000313" key="3">
    <source>
        <dbReference type="Proteomes" id="UP000641625"/>
    </source>
</evidence>
<evidence type="ECO:0000256" key="1">
    <source>
        <dbReference type="SAM" id="Coils"/>
    </source>
</evidence>
<dbReference type="Gene3D" id="1.10.10.10">
    <property type="entry name" value="Winged helix-like DNA-binding domain superfamily/Winged helix DNA-binding domain"/>
    <property type="match status" value="1"/>
</dbReference>
<reference evidence="2" key="1">
    <citation type="submission" date="2019-12" db="EMBL/GenBank/DDBJ databases">
        <title>Whole genome sequencing of Haloarcula argentinensis strain pws5.</title>
        <authorList>
            <person name="Verma D.K."/>
            <person name="Gopal K."/>
            <person name="Prasad E.S."/>
        </authorList>
    </citation>
    <scope>NUCLEOTIDE SEQUENCE</scope>
    <source>
        <strain evidence="2">Pws5</strain>
    </source>
</reference>
<feature type="coiled-coil region" evidence="1">
    <location>
        <begin position="103"/>
        <end position="130"/>
    </location>
</feature>
<keyword evidence="1" id="KW-0175">Coiled coil</keyword>
<dbReference type="RefSeq" id="WP_170096769.1">
    <property type="nucleotide sequence ID" value="NZ_WOWA01000004.1"/>
</dbReference>
<evidence type="ECO:0000313" key="2">
    <source>
        <dbReference type="EMBL" id="NLV13223.1"/>
    </source>
</evidence>
<accession>A0A847UBQ2</accession>
<dbReference type="SUPFAM" id="SSF46785">
    <property type="entry name" value="Winged helix' DNA-binding domain"/>
    <property type="match status" value="1"/>
</dbReference>
<dbReference type="EMBL" id="WOWA01000004">
    <property type="protein sequence ID" value="NLV13223.1"/>
    <property type="molecule type" value="Genomic_DNA"/>
</dbReference>
<organism evidence="2 3">
    <name type="scientific">Haloarcula argentinensis</name>
    <dbReference type="NCBI Taxonomy" id="43776"/>
    <lineage>
        <taxon>Archaea</taxon>
        <taxon>Methanobacteriati</taxon>
        <taxon>Methanobacteriota</taxon>
        <taxon>Stenosarchaea group</taxon>
        <taxon>Halobacteria</taxon>
        <taxon>Halobacteriales</taxon>
        <taxon>Haloarculaceae</taxon>
        <taxon>Haloarcula</taxon>
    </lineage>
</organism>
<gene>
    <name evidence="2" type="ORF">GOC77_08050</name>
</gene>
<dbReference type="AlphaFoldDB" id="A0A847UBQ2"/>
<evidence type="ECO:0008006" key="4">
    <source>
        <dbReference type="Google" id="ProtNLM"/>
    </source>
</evidence>
<protein>
    <recommendedName>
        <fullName evidence="4">MarR family transcriptional regulator</fullName>
    </recommendedName>
</protein>
<comment type="caution">
    <text evidence="2">The sequence shown here is derived from an EMBL/GenBank/DDBJ whole genome shotgun (WGS) entry which is preliminary data.</text>
</comment>
<dbReference type="InterPro" id="IPR036388">
    <property type="entry name" value="WH-like_DNA-bd_sf"/>
</dbReference>
<dbReference type="InterPro" id="IPR036390">
    <property type="entry name" value="WH_DNA-bd_sf"/>
</dbReference>
<dbReference type="Proteomes" id="UP000641625">
    <property type="component" value="Unassembled WGS sequence"/>
</dbReference>
<name>A0A847UBQ2_HALAR</name>
<proteinExistence type="predicted"/>
<sequence length="135" mass="15836">MTDHELRDKEHLILQQVDSGNDDVQKITENTTLENHHVTYAFQKLEELGLVEVSKPDGTVERVIDGQKRVFQHPKKAELTDEGEQYLEQAETQRLDEYENLSHGELVEKVHELENRIKELEGKFEVFRDQVQKLI</sequence>